<keyword evidence="11" id="KW-0239">DNA-directed DNA polymerase</keyword>
<dbReference type="InterPro" id="IPR001584">
    <property type="entry name" value="Integrase_cat-core"/>
</dbReference>
<dbReference type="PROSITE" id="PS50994">
    <property type="entry name" value="INTEGRASE"/>
    <property type="match status" value="1"/>
</dbReference>
<keyword evidence="2" id="KW-0548">Nucleotidyltransferase</keyword>
<evidence type="ECO:0000256" key="8">
    <source>
        <dbReference type="ARBA" id="ARBA00022884"/>
    </source>
</evidence>
<dbReference type="SUPFAM" id="SSF53098">
    <property type="entry name" value="Ribonuclease H-like"/>
    <property type="match status" value="1"/>
</dbReference>
<dbReference type="InterPro" id="IPR039537">
    <property type="entry name" value="Retrotran_Ty1/copia-like"/>
</dbReference>
<evidence type="ECO:0000256" key="13">
    <source>
        <dbReference type="ARBA" id="ARBA00048173"/>
    </source>
</evidence>
<keyword evidence="11" id="KW-0808">Transferase</keyword>
<evidence type="ECO:0000256" key="14">
    <source>
        <dbReference type="ARBA" id="ARBA00049244"/>
    </source>
</evidence>
<evidence type="ECO:0000256" key="3">
    <source>
        <dbReference type="ARBA" id="ARBA00022722"/>
    </source>
</evidence>
<dbReference type="Proteomes" id="UP000235392">
    <property type="component" value="Unassembled WGS sequence"/>
</dbReference>
<feature type="domain" description="Integrase catalytic" evidence="16">
    <location>
        <begin position="91"/>
        <end position="267"/>
    </location>
</feature>
<evidence type="ECO:0000256" key="11">
    <source>
        <dbReference type="ARBA" id="ARBA00022932"/>
    </source>
</evidence>
<keyword evidence="12" id="KW-0233">DNA recombination</keyword>
<dbReference type="GO" id="GO:0046872">
    <property type="term" value="F:metal ion binding"/>
    <property type="evidence" value="ECO:0007669"/>
    <property type="project" value="UniProtKB-KW"/>
</dbReference>
<protein>
    <recommendedName>
        <fullName evidence="16">Integrase catalytic domain-containing protein</fullName>
    </recommendedName>
</protein>
<evidence type="ECO:0000256" key="6">
    <source>
        <dbReference type="ARBA" id="ARBA00022801"/>
    </source>
</evidence>
<keyword evidence="4" id="KW-0479">Metal-binding</keyword>
<keyword evidence="7" id="KW-0460">Magnesium</keyword>
<keyword evidence="6" id="KW-0378">Hydrolase</keyword>
<feature type="compositionally biased region" description="Polar residues" evidence="15">
    <location>
        <begin position="289"/>
        <end position="306"/>
    </location>
</feature>
<comment type="caution">
    <text evidence="17">The sequence shown here is derived from an EMBL/GenBank/DDBJ whole genome shotgun (WGS) entry which is preliminary data.</text>
</comment>
<dbReference type="GO" id="GO:0003964">
    <property type="term" value="F:RNA-directed DNA polymerase activity"/>
    <property type="evidence" value="ECO:0007669"/>
    <property type="project" value="UniProtKB-KW"/>
</dbReference>
<dbReference type="PANTHER" id="PTHR42648:SF11">
    <property type="entry name" value="TRANSPOSON TY4-P GAG-POL POLYPROTEIN"/>
    <property type="match status" value="1"/>
</dbReference>
<keyword evidence="8" id="KW-0694">RNA-binding</keyword>
<feature type="compositionally biased region" description="Basic residues" evidence="15">
    <location>
        <begin position="268"/>
        <end position="278"/>
    </location>
</feature>
<sequence>MLRCSSSRHIASSLPANEPPAPAMSLEKLDDVDDVTHANKNSRSTKQVTTDLAVPPNELAEFFKQPVLETPGYKWQPEARNTDNLTLLKSTRLNPLASTCLEIEHTDILAVDLIGPFQVNSMDGGKYFMKMRDVATGYCFVCVLTHKWEATAHIIAIIDKLETFTKLKVNTLRSNNGGEFVNNKLQAYLDGKGIVAECALPYHHYQNRVIEHFNWTVAAMARTILLDSTLPKSFWSFDFIWAAHTLNRIPNKASGKITPIEAFLRHKPQFGRGGKRQTRKEPALPHSMTLFNRKSNQTSDPNNNTTAKDKQKWSRRPAS</sequence>
<dbReference type="InterPro" id="IPR036397">
    <property type="entry name" value="RNaseH_sf"/>
</dbReference>
<dbReference type="GO" id="GO:0015074">
    <property type="term" value="P:DNA integration"/>
    <property type="evidence" value="ECO:0007669"/>
    <property type="project" value="UniProtKB-KW"/>
</dbReference>
<keyword evidence="5" id="KW-0255">Endonuclease</keyword>
<gene>
    <name evidence="17" type="ORF">PCASD_15823</name>
</gene>
<evidence type="ECO:0000259" key="16">
    <source>
        <dbReference type="PROSITE" id="PS50994"/>
    </source>
</evidence>
<keyword evidence="10" id="KW-0695">RNA-directed DNA polymerase</keyword>
<evidence type="ECO:0000256" key="12">
    <source>
        <dbReference type="ARBA" id="ARBA00023172"/>
    </source>
</evidence>
<dbReference type="InterPro" id="IPR012337">
    <property type="entry name" value="RNaseH-like_sf"/>
</dbReference>
<reference evidence="17 18" key="1">
    <citation type="submission" date="2017-11" db="EMBL/GenBank/DDBJ databases">
        <title>De novo assembly and phasing of dikaryotic genomes from two isolates of Puccinia coronata f. sp. avenae, the causal agent of oat crown rust.</title>
        <authorList>
            <person name="Miller M.E."/>
            <person name="Zhang Y."/>
            <person name="Omidvar V."/>
            <person name="Sperschneider J."/>
            <person name="Schwessinger B."/>
            <person name="Raley C."/>
            <person name="Palmer J.M."/>
            <person name="Garnica D."/>
            <person name="Upadhyaya N."/>
            <person name="Rathjen J."/>
            <person name="Taylor J.M."/>
            <person name="Park R.F."/>
            <person name="Dodds P.N."/>
            <person name="Hirsch C.D."/>
            <person name="Kianian S.F."/>
            <person name="Figueroa M."/>
        </authorList>
    </citation>
    <scope>NUCLEOTIDE SEQUENCE [LARGE SCALE GENOMIC DNA]</scope>
    <source>
        <strain evidence="17">12SD80</strain>
    </source>
</reference>
<dbReference type="GO" id="GO:0016787">
    <property type="term" value="F:hydrolase activity"/>
    <property type="evidence" value="ECO:0007669"/>
    <property type="project" value="UniProtKB-KW"/>
</dbReference>
<dbReference type="GO" id="GO:0003723">
    <property type="term" value="F:RNA binding"/>
    <property type="evidence" value="ECO:0007669"/>
    <property type="project" value="UniProtKB-KW"/>
</dbReference>
<dbReference type="GO" id="GO:0003887">
    <property type="term" value="F:DNA-directed DNA polymerase activity"/>
    <property type="evidence" value="ECO:0007669"/>
    <property type="project" value="UniProtKB-KW"/>
</dbReference>
<evidence type="ECO:0000256" key="2">
    <source>
        <dbReference type="ARBA" id="ARBA00022695"/>
    </source>
</evidence>
<keyword evidence="3" id="KW-0540">Nuclease</keyword>
<evidence type="ECO:0000256" key="4">
    <source>
        <dbReference type="ARBA" id="ARBA00022723"/>
    </source>
</evidence>
<evidence type="ECO:0000256" key="10">
    <source>
        <dbReference type="ARBA" id="ARBA00022918"/>
    </source>
</evidence>
<keyword evidence="9" id="KW-0229">DNA integration</keyword>
<dbReference type="GO" id="GO:0005634">
    <property type="term" value="C:nucleus"/>
    <property type="evidence" value="ECO:0007669"/>
    <property type="project" value="UniProtKB-ARBA"/>
</dbReference>
<evidence type="ECO:0000256" key="9">
    <source>
        <dbReference type="ARBA" id="ARBA00022908"/>
    </source>
</evidence>
<feature type="region of interest" description="Disordered" evidence="15">
    <location>
        <begin position="1"/>
        <end position="28"/>
    </location>
</feature>
<keyword evidence="1" id="KW-0815">Transposition</keyword>
<accession>A0A2N5SNL9</accession>
<dbReference type="GO" id="GO:0032196">
    <property type="term" value="P:transposition"/>
    <property type="evidence" value="ECO:0007669"/>
    <property type="project" value="UniProtKB-KW"/>
</dbReference>
<evidence type="ECO:0000256" key="1">
    <source>
        <dbReference type="ARBA" id="ARBA00022578"/>
    </source>
</evidence>
<evidence type="ECO:0000313" key="17">
    <source>
        <dbReference type="EMBL" id="PLW14847.1"/>
    </source>
</evidence>
<feature type="compositionally biased region" description="Polar residues" evidence="15">
    <location>
        <begin position="1"/>
        <end position="10"/>
    </location>
</feature>
<feature type="region of interest" description="Disordered" evidence="15">
    <location>
        <begin position="268"/>
        <end position="319"/>
    </location>
</feature>
<dbReference type="EMBL" id="PGCI01000812">
    <property type="protein sequence ID" value="PLW14847.1"/>
    <property type="molecule type" value="Genomic_DNA"/>
</dbReference>
<evidence type="ECO:0000313" key="18">
    <source>
        <dbReference type="Proteomes" id="UP000235392"/>
    </source>
</evidence>
<dbReference type="GO" id="GO:0004519">
    <property type="term" value="F:endonuclease activity"/>
    <property type="evidence" value="ECO:0007669"/>
    <property type="project" value="UniProtKB-KW"/>
</dbReference>
<proteinExistence type="predicted"/>
<comment type="catalytic activity">
    <reaction evidence="14">
        <text>DNA(n) + a 2'-deoxyribonucleoside 5'-triphosphate = DNA(n+1) + diphosphate</text>
        <dbReference type="Rhea" id="RHEA:22508"/>
        <dbReference type="Rhea" id="RHEA-COMP:17339"/>
        <dbReference type="Rhea" id="RHEA-COMP:17340"/>
        <dbReference type="ChEBI" id="CHEBI:33019"/>
        <dbReference type="ChEBI" id="CHEBI:61560"/>
        <dbReference type="ChEBI" id="CHEBI:173112"/>
        <dbReference type="EC" id="2.7.7.7"/>
    </reaction>
</comment>
<evidence type="ECO:0000256" key="15">
    <source>
        <dbReference type="SAM" id="MobiDB-lite"/>
    </source>
</evidence>
<organism evidence="17 18">
    <name type="scientific">Puccinia coronata f. sp. avenae</name>
    <dbReference type="NCBI Taxonomy" id="200324"/>
    <lineage>
        <taxon>Eukaryota</taxon>
        <taxon>Fungi</taxon>
        <taxon>Dikarya</taxon>
        <taxon>Basidiomycota</taxon>
        <taxon>Pucciniomycotina</taxon>
        <taxon>Pucciniomycetes</taxon>
        <taxon>Pucciniales</taxon>
        <taxon>Pucciniaceae</taxon>
        <taxon>Puccinia</taxon>
    </lineage>
</organism>
<evidence type="ECO:0000256" key="7">
    <source>
        <dbReference type="ARBA" id="ARBA00022842"/>
    </source>
</evidence>
<evidence type="ECO:0000256" key="5">
    <source>
        <dbReference type="ARBA" id="ARBA00022759"/>
    </source>
</evidence>
<dbReference type="AlphaFoldDB" id="A0A2N5SNL9"/>
<dbReference type="PANTHER" id="PTHR42648">
    <property type="entry name" value="TRANSPOSASE, PUTATIVE-RELATED"/>
    <property type="match status" value="1"/>
</dbReference>
<name>A0A2N5SNL9_9BASI</name>
<comment type="catalytic activity">
    <reaction evidence="13">
        <text>DNA(n) + a 2'-deoxyribonucleoside 5'-triphosphate = DNA(n+1) + diphosphate</text>
        <dbReference type="Rhea" id="RHEA:22508"/>
        <dbReference type="Rhea" id="RHEA-COMP:17339"/>
        <dbReference type="Rhea" id="RHEA-COMP:17340"/>
        <dbReference type="ChEBI" id="CHEBI:33019"/>
        <dbReference type="ChEBI" id="CHEBI:61560"/>
        <dbReference type="ChEBI" id="CHEBI:173112"/>
        <dbReference type="EC" id="2.7.7.49"/>
    </reaction>
</comment>
<dbReference type="GO" id="GO:0006310">
    <property type="term" value="P:DNA recombination"/>
    <property type="evidence" value="ECO:0007669"/>
    <property type="project" value="UniProtKB-KW"/>
</dbReference>
<dbReference type="Gene3D" id="3.30.420.10">
    <property type="entry name" value="Ribonuclease H-like superfamily/Ribonuclease H"/>
    <property type="match status" value="1"/>
</dbReference>